<proteinExistence type="predicted"/>
<dbReference type="AlphaFoldDB" id="A0A0E9TXK8"/>
<organism evidence="1">
    <name type="scientific">Anguilla anguilla</name>
    <name type="common">European freshwater eel</name>
    <name type="synonym">Muraena anguilla</name>
    <dbReference type="NCBI Taxonomy" id="7936"/>
    <lineage>
        <taxon>Eukaryota</taxon>
        <taxon>Metazoa</taxon>
        <taxon>Chordata</taxon>
        <taxon>Craniata</taxon>
        <taxon>Vertebrata</taxon>
        <taxon>Euteleostomi</taxon>
        <taxon>Actinopterygii</taxon>
        <taxon>Neopterygii</taxon>
        <taxon>Teleostei</taxon>
        <taxon>Anguilliformes</taxon>
        <taxon>Anguillidae</taxon>
        <taxon>Anguilla</taxon>
    </lineage>
</organism>
<reference evidence="1" key="2">
    <citation type="journal article" date="2015" name="Fish Shellfish Immunol.">
        <title>Early steps in the European eel (Anguilla anguilla)-Vibrio vulnificus interaction in the gills: Role of the RtxA13 toxin.</title>
        <authorList>
            <person name="Callol A."/>
            <person name="Pajuelo D."/>
            <person name="Ebbesson L."/>
            <person name="Teles M."/>
            <person name="MacKenzie S."/>
            <person name="Amaro C."/>
        </authorList>
    </citation>
    <scope>NUCLEOTIDE SEQUENCE</scope>
</reference>
<protein>
    <submittedName>
        <fullName evidence="1">Uncharacterized protein</fullName>
    </submittedName>
</protein>
<sequence length="23" mass="2470">MLDACPITFTGPQRSGMIVPSFT</sequence>
<dbReference type="EMBL" id="GBXM01051104">
    <property type="protein sequence ID" value="JAH57473.1"/>
    <property type="molecule type" value="Transcribed_RNA"/>
</dbReference>
<accession>A0A0E9TXK8</accession>
<reference evidence="1" key="1">
    <citation type="submission" date="2014-11" db="EMBL/GenBank/DDBJ databases">
        <authorList>
            <person name="Amaro Gonzalez C."/>
        </authorList>
    </citation>
    <scope>NUCLEOTIDE SEQUENCE</scope>
</reference>
<evidence type="ECO:0000313" key="1">
    <source>
        <dbReference type="EMBL" id="JAH57473.1"/>
    </source>
</evidence>
<name>A0A0E9TXK8_ANGAN</name>